<dbReference type="EMBL" id="KB446563">
    <property type="protein sequence ID" value="EME78516.1"/>
    <property type="molecule type" value="Genomic_DNA"/>
</dbReference>
<dbReference type="Proteomes" id="UP000016932">
    <property type="component" value="Unassembled WGS sequence"/>
</dbReference>
<feature type="region of interest" description="Disordered" evidence="1">
    <location>
        <begin position="1"/>
        <end position="32"/>
    </location>
</feature>
<protein>
    <submittedName>
        <fullName evidence="2">Uncharacterized protein</fullName>
    </submittedName>
</protein>
<sequence>MLRKALKESKQAVAGQRSPSPVDEDSPRRKSYYWHGHRYEVDENTRPEWIDAGRRKASRPSTPRTAPSDIMPAPIVAMMSSAPPGQMTLSTAPIIATPPPRPAPSVAQVVKSFAASGLAPPSQPSILLPSTRIPWKNFWSFEREARDSIYRHSMATDSVIQLNWEDGPPHISSAPVFASLGSPLIARECLEIFFAENTFQCPFHTALYKFLKQLPDFVLPHVQAVRLSHPISHAGYVRTLLEKLNERTVDGLRAGVVKVAMTVEGEGDLMFVGLEDLKDFIGIEGGSSGLKVARRKGVISRQTTNAMDQDAKGPTISLVKRQRKKSKKVQDAEDDEWTSGRNVKPMVSISDEDDDEPLLTAMRKRKKT</sequence>
<dbReference type="HOGENOM" id="CLU_752535_0_0_1"/>
<dbReference type="OrthoDB" id="3646037at2759"/>
<dbReference type="eggNOG" id="ENOG502R19J">
    <property type="taxonomic scope" value="Eukaryota"/>
</dbReference>
<dbReference type="VEuPathDB" id="FungiDB:MYCFIDRAFT_80927"/>
<dbReference type="GeneID" id="19341777"/>
<feature type="region of interest" description="Disordered" evidence="1">
    <location>
        <begin position="44"/>
        <end position="70"/>
    </location>
</feature>
<evidence type="ECO:0000256" key="1">
    <source>
        <dbReference type="SAM" id="MobiDB-lite"/>
    </source>
</evidence>
<dbReference type="AlphaFoldDB" id="M3A290"/>
<accession>M3A290</accession>
<organism evidence="2 3">
    <name type="scientific">Pseudocercospora fijiensis (strain CIRAD86)</name>
    <name type="common">Black leaf streak disease fungus</name>
    <name type="synonym">Mycosphaerella fijiensis</name>
    <dbReference type="NCBI Taxonomy" id="383855"/>
    <lineage>
        <taxon>Eukaryota</taxon>
        <taxon>Fungi</taxon>
        <taxon>Dikarya</taxon>
        <taxon>Ascomycota</taxon>
        <taxon>Pezizomycotina</taxon>
        <taxon>Dothideomycetes</taxon>
        <taxon>Dothideomycetidae</taxon>
        <taxon>Mycosphaerellales</taxon>
        <taxon>Mycosphaerellaceae</taxon>
        <taxon>Pseudocercospora</taxon>
    </lineage>
</organism>
<feature type="compositionally biased region" description="Basic and acidic residues" evidence="1">
    <location>
        <begin position="44"/>
        <end position="54"/>
    </location>
</feature>
<dbReference type="KEGG" id="pfj:MYCFIDRAFT_80927"/>
<feature type="compositionally biased region" description="Basic and acidic residues" evidence="1">
    <location>
        <begin position="1"/>
        <end position="10"/>
    </location>
</feature>
<proteinExistence type="predicted"/>
<gene>
    <name evidence="2" type="ORF">MYCFIDRAFT_80927</name>
</gene>
<reference evidence="2 3" key="1">
    <citation type="journal article" date="2012" name="PLoS Pathog.">
        <title>Diverse lifestyles and strategies of plant pathogenesis encoded in the genomes of eighteen Dothideomycetes fungi.</title>
        <authorList>
            <person name="Ohm R.A."/>
            <person name="Feau N."/>
            <person name="Henrissat B."/>
            <person name="Schoch C.L."/>
            <person name="Horwitz B.A."/>
            <person name="Barry K.W."/>
            <person name="Condon B.J."/>
            <person name="Copeland A.C."/>
            <person name="Dhillon B."/>
            <person name="Glaser F."/>
            <person name="Hesse C.N."/>
            <person name="Kosti I."/>
            <person name="LaButti K."/>
            <person name="Lindquist E.A."/>
            <person name="Lucas S."/>
            <person name="Salamov A.A."/>
            <person name="Bradshaw R.E."/>
            <person name="Ciuffetti L."/>
            <person name="Hamelin R.C."/>
            <person name="Kema G.H.J."/>
            <person name="Lawrence C."/>
            <person name="Scott J.A."/>
            <person name="Spatafora J.W."/>
            <person name="Turgeon B.G."/>
            <person name="de Wit P.J.G.M."/>
            <person name="Zhong S."/>
            <person name="Goodwin S.B."/>
            <person name="Grigoriev I.V."/>
        </authorList>
    </citation>
    <scope>NUCLEOTIDE SEQUENCE [LARGE SCALE GENOMIC DNA]</scope>
    <source>
        <strain evidence="2 3">CIRAD86</strain>
    </source>
</reference>
<dbReference type="RefSeq" id="XP_007930879.1">
    <property type="nucleotide sequence ID" value="XM_007932688.1"/>
</dbReference>
<name>M3A290_PSEFD</name>
<evidence type="ECO:0000313" key="3">
    <source>
        <dbReference type="Proteomes" id="UP000016932"/>
    </source>
</evidence>
<feature type="region of interest" description="Disordered" evidence="1">
    <location>
        <begin position="319"/>
        <end position="368"/>
    </location>
</feature>
<evidence type="ECO:0000313" key="2">
    <source>
        <dbReference type="EMBL" id="EME78516.1"/>
    </source>
</evidence>
<keyword evidence="3" id="KW-1185">Reference proteome</keyword>